<feature type="region of interest" description="Disordered" evidence="1">
    <location>
        <begin position="1"/>
        <end position="143"/>
    </location>
</feature>
<dbReference type="GeneID" id="38785493"/>
<dbReference type="Pfam" id="PF25459">
    <property type="entry name" value="AIM3_BBC1_C"/>
    <property type="match status" value="1"/>
</dbReference>
<feature type="region of interest" description="Disordered" evidence="1">
    <location>
        <begin position="181"/>
        <end position="244"/>
    </location>
</feature>
<dbReference type="RefSeq" id="XP_027619489.1">
    <property type="nucleotide sequence ID" value="XM_027763688.1"/>
</dbReference>
<accession>A0A401H2A0</accession>
<evidence type="ECO:0000259" key="2">
    <source>
        <dbReference type="Pfam" id="PF25459"/>
    </source>
</evidence>
<proteinExistence type="predicted"/>
<evidence type="ECO:0000313" key="4">
    <source>
        <dbReference type="Proteomes" id="UP000287166"/>
    </source>
</evidence>
<organism evidence="3 4">
    <name type="scientific">Sparassis crispa</name>
    <dbReference type="NCBI Taxonomy" id="139825"/>
    <lineage>
        <taxon>Eukaryota</taxon>
        <taxon>Fungi</taxon>
        <taxon>Dikarya</taxon>
        <taxon>Basidiomycota</taxon>
        <taxon>Agaricomycotina</taxon>
        <taxon>Agaricomycetes</taxon>
        <taxon>Polyporales</taxon>
        <taxon>Sparassidaceae</taxon>
        <taxon>Sparassis</taxon>
    </lineage>
</organism>
<evidence type="ECO:0000313" key="3">
    <source>
        <dbReference type="EMBL" id="GBE88576.1"/>
    </source>
</evidence>
<dbReference type="InterPro" id="IPR057402">
    <property type="entry name" value="AIM3_BBC1_C"/>
</dbReference>
<sequence length="553" mass="59680">MPLPSLSISDLKGKALQAKDYSTARISRLSSPATKNLSWDTSKPPPPPPPLKKPEKIVHANAQPPPPAHPSSRPSSLDITRPTVTVHARTPSNLKESTPAPSPARAVPVRPPPVSRRETRPDSATSPSLSRSQSIQSDRQREVDRIDWTNLSAEDKQVFFSWLDEFFERYLNRPILAKNPQDAVENEEDPPSVQSISASAARAPARPAPPSASPANTRPPAISMSTRPKQPSPQPSAYDGSSDALTSYPAPTLTGCAALDLAQYFTPSTHWDSSWYTNTSPMPPPLQGNGEIAFTAAWEMHGSSKTLYAGVIFADLSMCWFSVQFSTSTQSDPNDSRGVRRGAQYLPCPAAMDHAALVEAHETYGETVAGFAESFEGTGEFCGRGECWDLADGALKYFDQFDYVPKPVPSISRTHGHLMFEGKVADKGRVQVGRWRGGDDRVRRGDIVEWRSARLAMGRGGSAILGNPDHTAVIVSDAVPTCAVGDGMSVTPSGLGTLEVVEQSVGNPPARALYNLGGLEEGEIWIYRPVGMLEYVGTLLEAKCPETVSARSV</sequence>
<dbReference type="AlphaFoldDB" id="A0A401H2A0"/>
<gene>
    <name evidence="3" type="ORF">SCP_1303930</name>
</gene>
<dbReference type="OrthoDB" id="3357271at2759"/>
<feature type="compositionally biased region" description="Low complexity" evidence="1">
    <location>
        <begin position="126"/>
        <end position="137"/>
    </location>
</feature>
<dbReference type="EMBL" id="BFAD01000013">
    <property type="protein sequence ID" value="GBE88576.1"/>
    <property type="molecule type" value="Genomic_DNA"/>
</dbReference>
<dbReference type="InParanoid" id="A0A401H2A0"/>
<name>A0A401H2A0_9APHY</name>
<evidence type="ECO:0000256" key="1">
    <source>
        <dbReference type="SAM" id="MobiDB-lite"/>
    </source>
</evidence>
<keyword evidence="4" id="KW-1185">Reference proteome</keyword>
<dbReference type="Proteomes" id="UP000287166">
    <property type="component" value="Unassembled WGS sequence"/>
</dbReference>
<feature type="domain" description="BBC1/AIM3 cysteine proteinase-fold" evidence="2">
    <location>
        <begin position="344"/>
        <end position="538"/>
    </location>
</feature>
<dbReference type="STRING" id="139825.A0A401H2A0"/>
<reference evidence="3 4" key="1">
    <citation type="journal article" date="2018" name="Sci. Rep.">
        <title>Genome sequence of the cauliflower mushroom Sparassis crispa (Hanabiratake) and its association with beneficial usage.</title>
        <authorList>
            <person name="Kiyama R."/>
            <person name="Furutani Y."/>
            <person name="Kawaguchi K."/>
            <person name="Nakanishi T."/>
        </authorList>
    </citation>
    <scope>NUCLEOTIDE SEQUENCE [LARGE SCALE GENOMIC DNA]</scope>
</reference>
<comment type="caution">
    <text evidence="3">The sequence shown here is derived from an EMBL/GenBank/DDBJ whole genome shotgun (WGS) entry which is preliminary data.</text>
</comment>
<feature type="compositionally biased region" description="Low complexity" evidence="1">
    <location>
        <begin position="97"/>
        <end position="108"/>
    </location>
</feature>
<protein>
    <submittedName>
        <fullName evidence="3">Altered inheritance of mitochondria protein</fullName>
    </submittedName>
</protein>
<feature type="compositionally biased region" description="Polar residues" evidence="1">
    <location>
        <begin position="24"/>
        <end position="41"/>
    </location>
</feature>